<dbReference type="InterPro" id="IPR036938">
    <property type="entry name" value="PAP2/HPO_sf"/>
</dbReference>
<dbReference type="InterPro" id="IPR000326">
    <property type="entry name" value="PAP2/HPO"/>
</dbReference>
<feature type="transmembrane region" description="Helical" evidence="1">
    <location>
        <begin position="173"/>
        <end position="193"/>
    </location>
</feature>
<dbReference type="Gene3D" id="1.20.144.10">
    <property type="entry name" value="Phosphatidic acid phosphatase type 2/haloperoxidase"/>
    <property type="match status" value="1"/>
</dbReference>
<keyword evidence="1" id="KW-1133">Transmembrane helix</keyword>
<protein>
    <submittedName>
        <fullName evidence="3">PAP2 superfamily protein</fullName>
    </submittedName>
</protein>
<dbReference type="RefSeq" id="WP_109595104.1">
    <property type="nucleotide sequence ID" value="NZ_BONA01000052.1"/>
</dbReference>
<dbReference type="Pfam" id="PF01569">
    <property type="entry name" value="PAP2"/>
    <property type="match status" value="1"/>
</dbReference>
<comment type="caution">
    <text evidence="3">The sequence shown here is derived from an EMBL/GenBank/DDBJ whole genome shotgun (WGS) entry which is preliminary data.</text>
</comment>
<name>A0A316FEY0_9ACTN</name>
<feature type="transmembrane region" description="Helical" evidence="1">
    <location>
        <begin position="60"/>
        <end position="80"/>
    </location>
</feature>
<feature type="transmembrane region" description="Helical" evidence="1">
    <location>
        <begin position="147"/>
        <end position="166"/>
    </location>
</feature>
<dbReference type="Proteomes" id="UP000245697">
    <property type="component" value="Unassembled WGS sequence"/>
</dbReference>
<sequence length="245" mass="27053">MSEKITRSWWPDLLAVVAFVALTVALARGHLLDLDQRVADWSFDQHHQRQVYWTARVFNYLGQGGSVLMPVAAVLTVLWWRRTRSIWTALPLAAGAALTALTIGPAKIFFDRAAPKFPLENRTVLFNPDASGILSVSYPSGHVANSLVWYAVIAVLLAGVLGRALTRRETLSVRVLPVAIVFVTTVYTGFHWLTDSVAALFLGVVLARLIERVPWEAALALPVPFASRLTRLHAPGSRGPRRNEL</sequence>
<evidence type="ECO:0000313" key="3">
    <source>
        <dbReference type="EMBL" id="PWK46685.1"/>
    </source>
</evidence>
<feature type="domain" description="Phosphatidic acid phosphatase type 2/haloperoxidase" evidence="2">
    <location>
        <begin position="89"/>
        <end position="215"/>
    </location>
</feature>
<keyword evidence="1" id="KW-0812">Transmembrane</keyword>
<evidence type="ECO:0000313" key="4">
    <source>
        <dbReference type="Proteomes" id="UP000245697"/>
    </source>
</evidence>
<proteinExistence type="predicted"/>
<evidence type="ECO:0000259" key="2">
    <source>
        <dbReference type="Pfam" id="PF01569"/>
    </source>
</evidence>
<keyword evidence="1" id="KW-0472">Membrane</keyword>
<organism evidence="3 4">
    <name type="scientific">Actinoplanes xinjiangensis</name>
    <dbReference type="NCBI Taxonomy" id="512350"/>
    <lineage>
        <taxon>Bacteria</taxon>
        <taxon>Bacillati</taxon>
        <taxon>Actinomycetota</taxon>
        <taxon>Actinomycetes</taxon>
        <taxon>Micromonosporales</taxon>
        <taxon>Micromonosporaceae</taxon>
        <taxon>Actinoplanes</taxon>
    </lineage>
</organism>
<dbReference type="OrthoDB" id="5289372at2"/>
<dbReference type="SUPFAM" id="SSF48317">
    <property type="entry name" value="Acid phosphatase/Vanadium-dependent haloperoxidase"/>
    <property type="match status" value="1"/>
</dbReference>
<dbReference type="AlphaFoldDB" id="A0A316FEY0"/>
<feature type="transmembrane region" description="Helical" evidence="1">
    <location>
        <begin position="87"/>
        <end position="110"/>
    </location>
</feature>
<keyword evidence="4" id="KW-1185">Reference proteome</keyword>
<evidence type="ECO:0000256" key="1">
    <source>
        <dbReference type="SAM" id="Phobius"/>
    </source>
</evidence>
<gene>
    <name evidence="3" type="ORF">BC793_109256</name>
</gene>
<accession>A0A316FEY0</accession>
<reference evidence="3 4" key="1">
    <citation type="submission" date="2018-05" db="EMBL/GenBank/DDBJ databases">
        <title>Genomic Encyclopedia of Archaeal and Bacterial Type Strains, Phase II (KMG-II): from individual species to whole genera.</title>
        <authorList>
            <person name="Goeker M."/>
        </authorList>
    </citation>
    <scope>NUCLEOTIDE SEQUENCE [LARGE SCALE GENOMIC DNA]</scope>
    <source>
        <strain evidence="3 4">DSM 45184</strain>
    </source>
</reference>
<dbReference type="EMBL" id="QGGR01000009">
    <property type="protein sequence ID" value="PWK46685.1"/>
    <property type="molecule type" value="Genomic_DNA"/>
</dbReference>